<organism evidence="2 3">
    <name type="scientific">Oedothorax gibbosus</name>
    <dbReference type="NCBI Taxonomy" id="931172"/>
    <lineage>
        <taxon>Eukaryota</taxon>
        <taxon>Metazoa</taxon>
        <taxon>Ecdysozoa</taxon>
        <taxon>Arthropoda</taxon>
        <taxon>Chelicerata</taxon>
        <taxon>Arachnida</taxon>
        <taxon>Araneae</taxon>
        <taxon>Araneomorphae</taxon>
        <taxon>Entelegynae</taxon>
        <taxon>Araneoidea</taxon>
        <taxon>Linyphiidae</taxon>
        <taxon>Erigoninae</taxon>
        <taxon>Oedothorax</taxon>
    </lineage>
</organism>
<feature type="region of interest" description="Disordered" evidence="1">
    <location>
        <begin position="1"/>
        <end position="20"/>
    </location>
</feature>
<evidence type="ECO:0000313" key="2">
    <source>
        <dbReference type="EMBL" id="KAG8180958.1"/>
    </source>
</evidence>
<sequence length="103" mass="11928">MKKVPSLDTPMTIEDQMDNAGCSRVKDKPMKIMSPIKAKLRYNIKLLQQKLRRRDRKITDLKSLLDVAIKKDMSSDSASKMQETFGRMSLEILTNTLNNQERK</sequence>
<dbReference type="Proteomes" id="UP000827092">
    <property type="component" value="Unassembled WGS sequence"/>
</dbReference>
<accession>A0AAV6UB80</accession>
<proteinExistence type="predicted"/>
<reference evidence="2 3" key="1">
    <citation type="journal article" date="2022" name="Nat. Ecol. Evol.">
        <title>A masculinizing supergene underlies an exaggerated male reproductive morph in a spider.</title>
        <authorList>
            <person name="Hendrickx F."/>
            <person name="De Corte Z."/>
            <person name="Sonet G."/>
            <person name="Van Belleghem S.M."/>
            <person name="Kostlbacher S."/>
            <person name="Vangestel C."/>
        </authorList>
    </citation>
    <scope>NUCLEOTIDE SEQUENCE [LARGE SCALE GENOMIC DNA]</scope>
    <source>
        <strain evidence="2">W744_W776</strain>
    </source>
</reference>
<dbReference type="EMBL" id="JAFNEN010000539">
    <property type="protein sequence ID" value="KAG8180958.1"/>
    <property type="molecule type" value="Genomic_DNA"/>
</dbReference>
<gene>
    <name evidence="2" type="ORF">JTE90_024707</name>
</gene>
<evidence type="ECO:0000313" key="3">
    <source>
        <dbReference type="Proteomes" id="UP000827092"/>
    </source>
</evidence>
<evidence type="ECO:0000256" key="1">
    <source>
        <dbReference type="SAM" id="MobiDB-lite"/>
    </source>
</evidence>
<protein>
    <submittedName>
        <fullName evidence="2">Uncharacterized protein</fullName>
    </submittedName>
</protein>
<dbReference type="AlphaFoldDB" id="A0AAV6UB80"/>
<keyword evidence="3" id="KW-1185">Reference proteome</keyword>
<name>A0AAV6UB80_9ARAC</name>
<comment type="caution">
    <text evidence="2">The sequence shown here is derived from an EMBL/GenBank/DDBJ whole genome shotgun (WGS) entry which is preliminary data.</text>
</comment>